<dbReference type="OMA" id="QDICIES"/>
<feature type="region of interest" description="Disordered" evidence="1">
    <location>
        <begin position="1"/>
        <end position="59"/>
    </location>
</feature>
<organism evidence="2 3">
    <name type="scientific">Thalassiosira pseudonana</name>
    <name type="common">Marine diatom</name>
    <name type="synonym">Cyclotella nana</name>
    <dbReference type="NCBI Taxonomy" id="35128"/>
    <lineage>
        <taxon>Eukaryota</taxon>
        <taxon>Sar</taxon>
        <taxon>Stramenopiles</taxon>
        <taxon>Ochrophyta</taxon>
        <taxon>Bacillariophyta</taxon>
        <taxon>Coscinodiscophyceae</taxon>
        <taxon>Thalassiosirophycidae</taxon>
        <taxon>Thalassiosirales</taxon>
        <taxon>Thalassiosiraceae</taxon>
        <taxon>Thalassiosira</taxon>
    </lineage>
</organism>
<evidence type="ECO:0000313" key="3">
    <source>
        <dbReference type="Proteomes" id="UP000001449"/>
    </source>
</evidence>
<protein>
    <recommendedName>
        <fullName evidence="4">UBZ4-type domain-containing protein</fullName>
    </recommendedName>
</protein>
<dbReference type="InterPro" id="IPR008921">
    <property type="entry name" value="DNA_pol3_clamp-load_cplx_C"/>
</dbReference>
<dbReference type="GO" id="GO:0006260">
    <property type="term" value="P:DNA replication"/>
    <property type="evidence" value="ECO:0007669"/>
    <property type="project" value="InterPro"/>
</dbReference>
<dbReference type="Proteomes" id="UP000001449">
    <property type="component" value="Chromosome 5"/>
</dbReference>
<evidence type="ECO:0000313" key="2">
    <source>
        <dbReference type="EMBL" id="EED91786.1"/>
    </source>
</evidence>
<gene>
    <name evidence="2" type="ORF">THAPSDRAFT_22513</name>
</gene>
<dbReference type="AlphaFoldDB" id="B8C1K7"/>
<feature type="compositionally biased region" description="Low complexity" evidence="1">
    <location>
        <begin position="159"/>
        <end position="171"/>
    </location>
</feature>
<dbReference type="KEGG" id="tps:THAPSDRAFT_22513"/>
<dbReference type="InParanoid" id="B8C1K7"/>
<feature type="compositionally biased region" description="Basic residues" evidence="1">
    <location>
        <begin position="17"/>
        <end position="29"/>
    </location>
</feature>
<feature type="compositionally biased region" description="Polar residues" evidence="1">
    <location>
        <begin position="1"/>
        <end position="11"/>
    </location>
</feature>
<dbReference type="SUPFAM" id="SSF48019">
    <property type="entry name" value="post-AAA+ oligomerization domain-like"/>
    <property type="match status" value="1"/>
</dbReference>
<feature type="compositionally biased region" description="Low complexity" evidence="1">
    <location>
        <begin position="30"/>
        <end position="51"/>
    </location>
</feature>
<feature type="compositionally biased region" description="Polar residues" evidence="1">
    <location>
        <begin position="128"/>
        <end position="157"/>
    </location>
</feature>
<dbReference type="GO" id="GO:0003677">
    <property type="term" value="F:DNA binding"/>
    <property type="evidence" value="ECO:0007669"/>
    <property type="project" value="InterPro"/>
</dbReference>
<sequence length="579" mass="63813">MSNNANTTNNALDHLMSHAKTKKKKRKRPSPATSGAHQSTTTSSGTPSLTSPDGASSSQFFPCPVGCGRHVTERNVNEHLDKCLGDGGDDAADDDSNAASDDGQRDDVNVDWDGGISSNEKDDEEAKATSSEPMANPDTSNTSLPSLNTQAKQLRSDPNNKATNNNNNNKSAAIADTSNAFAHMMQHSAKVFSKAATTSSMESVRHRFHLHSVDGLVSWTEEDDRDIVGLSGSDVENGAKAKDVDSSSAIDISDVQWSVTITVKKVKTIQFKRTTSEDNDLQQQRSNTNQSANSQSERPLELIVSTSIPFPQQEGKKRGNFVRRHSRLSVAQLKSCLQKSIRRRAPLPAVRVALELVDKSWEALIRRLPIICLEDSFLHPDFALLVWLMVADSKNYAPPTSLIVRVMQIVFEMASCPRQDICIESYGDMSGMIWSFSMSTPSSQLLPSKLRSPSLDNAGTVIRTMLLRAQYGGMACDVQMLNSFAKTWLKRFHEKVVPAPLASSLVSLDANNQASINCEVLWWDVPRLLHSKSRGLDFWLREAMCLELQFRRQSQTAFVWRGCTKQQEHGGCYFGGDMG</sequence>
<proteinExistence type="predicted"/>
<dbReference type="EMBL" id="CM000642">
    <property type="protein sequence ID" value="EED91786.1"/>
    <property type="molecule type" value="Genomic_DNA"/>
</dbReference>
<evidence type="ECO:0000256" key="1">
    <source>
        <dbReference type="SAM" id="MobiDB-lite"/>
    </source>
</evidence>
<keyword evidence="3" id="KW-1185">Reference proteome</keyword>
<dbReference type="eggNOG" id="ENOG502S5HM">
    <property type="taxonomic scope" value="Eukaryota"/>
</dbReference>
<reference evidence="2 3" key="1">
    <citation type="journal article" date="2004" name="Science">
        <title>The genome of the diatom Thalassiosira pseudonana: ecology, evolution, and metabolism.</title>
        <authorList>
            <person name="Armbrust E.V."/>
            <person name="Berges J.A."/>
            <person name="Bowler C."/>
            <person name="Green B.R."/>
            <person name="Martinez D."/>
            <person name="Putnam N.H."/>
            <person name="Zhou S."/>
            <person name="Allen A.E."/>
            <person name="Apt K.E."/>
            <person name="Bechner M."/>
            <person name="Brzezinski M.A."/>
            <person name="Chaal B.K."/>
            <person name="Chiovitti A."/>
            <person name="Davis A.K."/>
            <person name="Demarest M.S."/>
            <person name="Detter J.C."/>
            <person name="Glavina T."/>
            <person name="Goodstein D."/>
            <person name="Hadi M.Z."/>
            <person name="Hellsten U."/>
            <person name="Hildebrand M."/>
            <person name="Jenkins B.D."/>
            <person name="Jurka J."/>
            <person name="Kapitonov V.V."/>
            <person name="Kroger N."/>
            <person name="Lau W.W."/>
            <person name="Lane T.W."/>
            <person name="Larimer F.W."/>
            <person name="Lippmeier J.C."/>
            <person name="Lucas S."/>
            <person name="Medina M."/>
            <person name="Montsant A."/>
            <person name="Obornik M."/>
            <person name="Parker M.S."/>
            <person name="Palenik B."/>
            <person name="Pazour G.J."/>
            <person name="Richardson P.M."/>
            <person name="Rynearson T.A."/>
            <person name="Saito M.A."/>
            <person name="Schwartz D.C."/>
            <person name="Thamatrakoln K."/>
            <person name="Valentin K."/>
            <person name="Vardi A."/>
            <person name="Wilkerson F.P."/>
            <person name="Rokhsar D.S."/>
        </authorList>
    </citation>
    <scope>NUCLEOTIDE SEQUENCE [LARGE SCALE GENOMIC DNA]</scope>
    <source>
        <strain evidence="2 3">CCMP1335</strain>
    </source>
</reference>
<feature type="compositionally biased region" description="Polar residues" evidence="1">
    <location>
        <begin position="281"/>
        <end position="297"/>
    </location>
</feature>
<accession>B8C1K7</accession>
<feature type="compositionally biased region" description="Acidic residues" evidence="1">
    <location>
        <begin position="87"/>
        <end position="96"/>
    </location>
</feature>
<name>B8C1K7_THAPS</name>
<dbReference type="Gene3D" id="1.20.272.10">
    <property type="match status" value="1"/>
</dbReference>
<reference evidence="2 3" key="2">
    <citation type="journal article" date="2008" name="Nature">
        <title>The Phaeodactylum genome reveals the evolutionary history of diatom genomes.</title>
        <authorList>
            <person name="Bowler C."/>
            <person name="Allen A.E."/>
            <person name="Badger J.H."/>
            <person name="Grimwood J."/>
            <person name="Jabbari K."/>
            <person name="Kuo A."/>
            <person name="Maheswari U."/>
            <person name="Martens C."/>
            <person name="Maumus F."/>
            <person name="Otillar R.P."/>
            <person name="Rayko E."/>
            <person name="Salamov A."/>
            <person name="Vandepoele K."/>
            <person name="Beszteri B."/>
            <person name="Gruber A."/>
            <person name="Heijde M."/>
            <person name="Katinka M."/>
            <person name="Mock T."/>
            <person name="Valentin K."/>
            <person name="Verret F."/>
            <person name="Berges J.A."/>
            <person name="Brownlee C."/>
            <person name="Cadoret J.P."/>
            <person name="Chiovitti A."/>
            <person name="Choi C.J."/>
            <person name="Coesel S."/>
            <person name="De Martino A."/>
            <person name="Detter J.C."/>
            <person name="Durkin C."/>
            <person name="Falciatore A."/>
            <person name="Fournet J."/>
            <person name="Haruta M."/>
            <person name="Huysman M.J."/>
            <person name="Jenkins B.D."/>
            <person name="Jiroutova K."/>
            <person name="Jorgensen R.E."/>
            <person name="Joubert Y."/>
            <person name="Kaplan A."/>
            <person name="Kroger N."/>
            <person name="Kroth P.G."/>
            <person name="La Roche J."/>
            <person name="Lindquist E."/>
            <person name="Lommer M."/>
            <person name="Martin-Jezequel V."/>
            <person name="Lopez P.J."/>
            <person name="Lucas S."/>
            <person name="Mangogna M."/>
            <person name="McGinnis K."/>
            <person name="Medlin L.K."/>
            <person name="Montsant A."/>
            <person name="Oudot-Le Secq M.P."/>
            <person name="Napoli C."/>
            <person name="Obornik M."/>
            <person name="Parker M.S."/>
            <person name="Petit J.L."/>
            <person name="Porcel B.M."/>
            <person name="Poulsen N."/>
            <person name="Robison M."/>
            <person name="Rychlewski L."/>
            <person name="Rynearson T.A."/>
            <person name="Schmutz J."/>
            <person name="Shapiro H."/>
            <person name="Siaut M."/>
            <person name="Stanley M."/>
            <person name="Sussman M.R."/>
            <person name="Taylor A.R."/>
            <person name="Vardi A."/>
            <person name="von Dassow P."/>
            <person name="Vyverman W."/>
            <person name="Willis A."/>
            <person name="Wyrwicz L.S."/>
            <person name="Rokhsar D.S."/>
            <person name="Weissenbach J."/>
            <person name="Armbrust E.V."/>
            <person name="Green B.R."/>
            <person name="Van de Peer Y."/>
            <person name="Grigoriev I.V."/>
        </authorList>
    </citation>
    <scope>NUCLEOTIDE SEQUENCE [LARGE SCALE GENOMIC DNA]</scope>
    <source>
        <strain evidence="2 3">CCMP1335</strain>
    </source>
</reference>
<feature type="region of interest" description="Disordered" evidence="1">
    <location>
        <begin position="273"/>
        <end position="299"/>
    </location>
</feature>
<evidence type="ECO:0008006" key="4">
    <source>
        <dbReference type="Google" id="ProtNLM"/>
    </source>
</evidence>
<dbReference type="GeneID" id="7447232"/>
<dbReference type="PaxDb" id="35128-Thaps22513"/>
<dbReference type="HOGENOM" id="CLU_471375_0_0_1"/>
<dbReference type="RefSeq" id="XP_002290034.1">
    <property type="nucleotide sequence ID" value="XM_002289998.1"/>
</dbReference>
<feature type="region of interest" description="Disordered" evidence="1">
    <location>
        <begin position="87"/>
        <end position="171"/>
    </location>
</feature>